<reference evidence="1 2" key="1">
    <citation type="submission" date="2023-07" db="EMBL/GenBank/DDBJ databases">
        <authorList>
            <person name="Lian W.-H."/>
        </authorList>
    </citation>
    <scope>NUCLEOTIDE SEQUENCE [LARGE SCALE GENOMIC DNA]</scope>
    <source>
        <strain evidence="1 2">SYSU DXS3180</strain>
    </source>
</reference>
<evidence type="ECO:0008006" key="3">
    <source>
        <dbReference type="Google" id="ProtNLM"/>
    </source>
</evidence>
<dbReference type="RefSeq" id="WP_369327733.1">
    <property type="nucleotide sequence ID" value="NZ_JAULBC010000001.1"/>
</dbReference>
<evidence type="ECO:0000313" key="1">
    <source>
        <dbReference type="EMBL" id="MEX6686340.1"/>
    </source>
</evidence>
<proteinExistence type="predicted"/>
<dbReference type="Gene3D" id="3.30.70.1060">
    <property type="entry name" value="Dimeric alpha+beta barrel"/>
    <property type="match status" value="1"/>
</dbReference>
<gene>
    <name evidence="1" type="ORF">QTN47_02480</name>
</gene>
<name>A0ABV3ZA33_9BACT</name>
<dbReference type="EMBL" id="JAULBC010000001">
    <property type="protein sequence ID" value="MEX6686340.1"/>
    <property type="molecule type" value="Genomic_DNA"/>
</dbReference>
<keyword evidence="2" id="KW-1185">Reference proteome</keyword>
<protein>
    <recommendedName>
        <fullName evidence="3">YCII-related domain-containing protein</fullName>
    </recommendedName>
</protein>
<accession>A0ABV3ZA33</accession>
<organism evidence="1 2">
    <name type="scientific">Danxiaibacter flavus</name>
    <dbReference type="NCBI Taxonomy" id="3049108"/>
    <lineage>
        <taxon>Bacteria</taxon>
        <taxon>Pseudomonadati</taxon>
        <taxon>Bacteroidota</taxon>
        <taxon>Chitinophagia</taxon>
        <taxon>Chitinophagales</taxon>
        <taxon>Chitinophagaceae</taxon>
        <taxon>Danxiaibacter</taxon>
    </lineage>
</organism>
<evidence type="ECO:0000313" key="2">
    <source>
        <dbReference type="Proteomes" id="UP001560573"/>
    </source>
</evidence>
<comment type="caution">
    <text evidence="1">The sequence shown here is derived from an EMBL/GenBank/DDBJ whole genome shotgun (WGS) entry which is preliminary data.</text>
</comment>
<sequence length="115" mass="12976">MKEFMLLVRVPLSYSSELAKAVGPKWDKVLENWKANDVYVTSFPFPPEGFSITGIERTIKKEWIIADDRKVVSAIVLRAATFEAALELAKDCPILDHDGSVEVREIMPRVVTVKN</sequence>
<dbReference type="Proteomes" id="UP001560573">
    <property type="component" value="Unassembled WGS sequence"/>
</dbReference>